<organism evidence="3 4">
    <name type="scientific">Pseudosulfitobacter pseudonitzschiae</name>
    <dbReference type="NCBI Taxonomy" id="1402135"/>
    <lineage>
        <taxon>Bacteria</taxon>
        <taxon>Pseudomonadati</taxon>
        <taxon>Pseudomonadota</taxon>
        <taxon>Alphaproteobacteria</taxon>
        <taxon>Rhodobacterales</taxon>
        <taxon>Roseobacteraceae</taxon>
        <taxon>Pseudosulfitobacter</taxon>
    </lineage>
</organism>
<dbReference type="PANTHER" id="PTHR30537">
    <property type="entry name" value="HTH-TYPE TRANSCRIPTIONAL REGULATOR"/>
    <property type="match status" value="1"/>
</dbReference>
<dbReference type="InterPro" id="IPR058163">
    <property type="entry name" value="LysR-type_TF_proteobact-type"/>
</dbReference>
<name>A0A9Q2RKJ7_9RHOB</name>
<dbReference type="AlphaFoldDB" id="A0A9Q2RKJ7"/>
<comment type="caution">
    <text evidence="3">The sequence shown here is derived from an EMBL/GenBank/DDBJ whole genome shotgun (WGS) entry which is preliminary data.</text>
</comment>
<protein>
    <recommendedName>
        <fullName evidence="2">LysR substrate-binding domain-containing protein</fullName>
    </recommendedName>
</protein>
<evidence type="ECO:0000259" key="2">
    <source>
        <dbReference type="Pfam" id="PF03466"/>
    </source>
</evidence>
<dbReference type="InterPro" id="IPR005119">
    <property type="entry name" value="LysR_subst-bd"/>
</dbReference>
<gene>
    <name evidence="3" type="ORF">JQX14_14545</name>
</gene>
<dbReference type="EMBL" id="JAFBWN010000009">
    <property type="protein sequence ID" value="MBM2355767.1"/>
    <property type="molecule type" value="Genomic_DNA"/>
</dbReference>
<comment type="similarity">
    <text evidence="1">Belongs to the LysR transcriptional regulatory family.</text>
</comment>
<accession>A0A9Q2RKJ7</accession>
<dbReference type="OrthoDB" id="9813056at2"/>
<evidence type="ECO:0000313" key="3">
    <source>
        <dbReference type="EMBL" id="MBM2355767.1"/>
    </source>
</evidence>
<dbReference type="Proteomes" id="UP000809337">
    <property type="component" value="Unassembled WGS sequence"/>
</dbReference>
<evidence type="ECO:0000313" key="4">
    <source>
        <dbReference type="Proteomes" id="UP000809337"/>
    </source>
</evidence>
<dbReference type="RefSeq" id="WP_081855486.1">
    <property type="nucleotide sequence ID" value="NZ_CP086796.1"/>
</dbReference>
<evidence type="ECO:0000256" key="1">
    <source>
        <dbReference type="ARBA" id="ARBA00009437"/>
    </source>
</evidence>
<feature type="domain" description="LysR substrate-binding" evidence="2">
    <location>
        <begin position="1"/>
        <end position="59"/>
    </location>
</feature>
<sequence length="70" mass="8031">MGIARLPRYMADRKFQSGELVRVLPDDAPPSTDIAIMFADTRNLPPKTRAFINFLVREFRDVPEYQMTGS</sequence>
<dbReference type="Gene3D" id="3.40.190.290">
    <property type="match status" value="1"/>
</dbReference>
<dbReference type="SUPFAM" id="SSF53850">
    <property type="entry name" value="Periplasmic binding protein-like II"/>
    <property type="match status" value="1"/>
</dbReference>
<proteinExistence type="inferred from homology"/>
<reference evidence="3" key="1">
    <citation type="submission" date="2021-01" db="EMBL/GenBank/DDBJ databases">
        <title>Diatom-associated Roseobacters Show Island Model of Population Structure.</title>
        <authorList>
            <person name="Qu L."/>
            <person name="Feng X."/>
            <person name="Chen Y."/>
            <person name="Li L."/>
            <person name="Wang X."/>
            <person name="Hu Z."/>
            <person name="Wang H."/>
            <person name="Luo H."/>
        </authorList>
    </citation>
    <scope>NUCLEOTIDE SEQUENCE</scope>
    <source>
        <strain evidence="3">SM26-45</strain>
    </source>
</reference>
<dbReference type="PANTHER" id="PTHR30537:SF5">
    <property type="entry name" value="HTH-TYPE TRANSCRIPTIONAL ACTIVATOR TTDR-RELATED"/>
    <property type="match status" value="1"/>
</dbReference>
<dbReference type="Pfam" id="PF03466">
    <property type="entry name" value="LysR_substrate"/>
    <property type="match status" value="1"/>
</dbReference>